<reference evidence="1" key="1">
    <citation type="submission" date="2021-05" db="EMBL/GenBank/DDBJ databases">
        <authorList>
            <person name="Pan Q."/>
            <person name="Jouanno E."/>
            <person name="Zahm M."/>
            <person name="Klopp C."/>
            <person name="Cabau C."/>
            <person name="Louis A."/>
            <person name="Berthelot C."/>
            <person name="Parey E."/>
            <person name="Roest Crollius H."/>
            <person name="Montfort J."/>
            <person name="Robinson-Rechavi M."/>
            <person name="Bouchez O."/>
            <person name="Lampietro C."/>
            <person name="Lopez Roques C."/>
            <person name="Donnadieu C."/>
            <person name="Postlethwait J."/>
            <person name="Bobe J."/>
            <person name="Dillon D."/>
            <person name="Chandos A."/>
            <person name="von Hippel F."/>
            <person name="Guiguen Y."/>
        </authorList>
    </citation>
    <scope>NUCLEOTIDE SEQUENCE</scope>
    <source>
        <strain evidence="1">YG-Jan2019</strain>
    </source>
</reference>
<sequence length="104" mass="10949">MQECEPEAGRGEQGSGGVCDASGGGFVTDATLCLGGAREPRNLTGPRPLRTSQDRCHRILGTFTLFKDKCVVNLVSGNTRNVRCTTPAAAQGGFTSISPQTDYK</sequence>
<name>A0ACC2HAF2_DALPE</name>
<protein>
    <submittedName>
        <fullName evidence="1">Uncharacterized protein</fullName>
    </submittedName>
</protein>
<comment type="caution">
    <text evidence="1">The sequence shown here is derived from an EMBL/GenBank/DDBJ whole genome shotgun (WGS) entry which is preliminary data.</text>
</comment>
<evidence type="ECO:0000313" key="1">
    <source>
        <dbReference type="EMBL" id="KAJ8012735.1"/>
    </source>
</evidence>
<accession>A0ACC2HAF2</accession>
<evidence type="ECO:0000313" key="2">
    <source>
        <dbReference type="Proteomes" id="UP001157502"/>
    </source>
</evidence>
<dbReference type="EMBL" id="CM055731">
    <property type="protein sequence ID" value="KAJ8012735.1"/>
    <property type="molecule type" value="Genomic_DNA"/>
</dbReference>
<keyword evidence="2" id="KW-1185">Reference proteome</keyword>
<proteinExistence type="predicted"/>
<gene>
    <name evidence="1" type="ORF">DPEC_G00045970</name>
</gene>
<organism evidence="1 2">
    <name type="scientific">Dallia pectoralis</name>
    <name type="common">Alaska blackfish</name>
    <dbReference type="NCBI Taxonomy" id="75939"/>
    <lineage>
        <taxon>Eukaryota</taxon>
        <taxon>Metazoa</taxon>
        <taxon>Chordata</taxon>
        <taxon>Craniata</taxon>
        <taxon>Vertebrata</taxon>
        <taxon>Euteleostomi</taxon>
        <taxon>Actinopterygii</taxon>
        <taxon>Neopterygii</taxon>
        <taxon>Teleostei</taxon>
        <taxon>Protacanthopterygii</taxon>
        <taxon>Esociformes</taxon>
        <taxon>Umbridae</taxon>
        <taxon>Dallia</taxon>
    </lineage>
</organism>
<dbReference type="Proteomes" id="UP001157502">
    <property type="component" value="Chromosome 4"/>
</dbReference>